<reference evidence="6" key="1">
    <citation type="submission" date="2021-12" db="EMBL/GenBank/DDBJ databases">
        <authorList>
            <person name="King R."/>
        </authorList>
    </citation>
    <scope>NUCLEOTIDE SEQUENCE</scope>
</reference>
<dbReference type="GO" id="GO:0016926">
    <property type="term" value="P:protein desumoylation"/>
    <property type="evidence" value="ECO:0007669"/>
    <property type="project" value="TreeGrafter"/>
</dbReference>
<dbReference type="InterPro" id="IPR038765">
    <property type="entry name" value="Papain-like_cys_pep_sf"/>
</dbReference>
<dbReference type="GO" id="GO:0016929">
    <property type="term" value="F:deSUMOylase activity"/>
    <property type="evidence" value="ECO:0007669"/>
    <property type="project" value="TreeGrafter"/>
</dbReference>
<keyword evidence="4" id="KW-0788">Thiol protease</keyword>
<dbReference type="Proteomes" id="UP001152759">
    <property type="component" value="Chromosome 2"/>
</dbReference>
<dbReference type="EMBL" id="OU963863">
    <property type="protein sequence ID" value="CAH0384670.1"/>
    <property type="molecule type" value="Genomic_DNA"/>
</dbReference>
<dbReference type="GO" id="GO:0006508">
    <property type="term" value="P:proteolysis"/>
    <property type="evidence" value="ECO:0007669"/>
    <property type="project" value="UniProtKB-KW"/>
</dbReference>
<sequence>MDLSPDSISRLLLGQRLTGEVINAYFDLLQKRADHGEKPCIKTFDTFVWIAFKNFGFKAITDRLKNTDLSAIDLLLIPHHSIERQHWSLAVADLRSRAIIWFDSYFDDCVKGISDLRSILQQLFPKEDMTSWPAWMAASPKQPPKNYTDCGVYTCVFAEAVSRKAEIRLSPKQLRGLHLRITLKNQLFAERASSIALTPSKIRLACRTLYPPPSSSLARSVTTLRPNVLQRMRAYLNKYQDKAHPKPFFLKDHPTKRERLYPRDIIRILNSVTS</sequence>
<dbReference type="SUPFAM" id="SSF54001">
    <property type="entry name" value="Cysteine proteinases"/>
    <property type="match status" value="1"/>
</dbReference>
<evidence type="ECO:0000313" key="7">
    <source>
        <dbReference type="Proteomes" id="UP001152759"/>
    </source>
</evidence>
<evidence type="ECO:0000259" key="5">
    <source>
        <dbReference type="PROSITE" id="PS50600"/>
    </source>
</evidence>
<dbReference type="PANTHER" id="PTHR12606">
    <property type="entry name" value="SENTRIN/SUMO-SPECIFIC PROTEASE"/>
    <property type="match status" value="1"/>
</dbReference>
<keyword evidence="7" id="KW-1185">Reference proteome</keyword>
<evidence type="ECO:0000313" key="6">
    <source>
        <dbReference type="EMBL" id="CAH0384670.1"/>
    </source>
</evidence>
<evidence type="ECO:0000256" key="3">
    <source>
        <dbReference type="ARBA" id="ARBA00022801"/>
    </source>
</evidence>
<comment type="similarity">
    <text evidence="1">Belongs to the peptidase C48 family.</text>
</comment>
<keyword evidence="3" id="KW-0378">Hydrolase</keyword>
<accession>A0A9P0A6Z0</accession>
<organism evidence="6 7">
    <name type="scientific">Bemisia tabaci</name>
    <name type="common">Sweetpotato whitefly</name>
    <name type="synonym">Aleurodes tabaci</name>
    <dbReference type="NCBI Taxonomy" id="7038"/>
    <lineage>
        <taxon>Eukaryota</taxon>
        <taxon>Metazoa</taxon>
        <taxon>Ecdysozoa</taxon>
        <taxon>Arthropoda</taxon>
        <taxon>Hexapoda</taxon>
        <taxon>Insecta</taxon>
        <taxon>Pterygota</taxon>
        <taxon>Neoptera</taxon>
        <taxon>Paraneoptera</taxon>
        <taxon>Hemiptera</taxon>
        <taxon>Sternorrhyncha</taxon>
        <taxon>Aleyrodoidea</taxon>
        <taxon>Aleyrodidae</taxon>
        <taxon>Aleyrodinae</taxon>
        <taxon>Bemisia</taxon>
    </lineage>
</organism>
<dbReference type="PANTHER" id="PTHR12606:SF141">
    <property type="entry name" value="GH15225P-RELATED"/>
    <property type="match status" value="1"/>
</dbReference>
<feature type="domain" description="Ubiquitin-like protease family profile" evidence="5">
    <location>
        <begin position="1"/>
        <end position="161"/>
    </location>
</feature>
<evidence type="ECO:0000256" key="1">
    <source>
        <dbReference type="ARBA" id="ARBA00005234"/>
    </source>
</evidence>
<evidence type="ECO:0000256" key="2">
    <source>
        <dbReference type="ARBA" id="ARBA00022670"/>
    </source>
</evidence>
<keyword evidence="2" id="KW-0645">Protease</keyword>
<evidence type="ECO:0000256" key="4">
    <source>
        <dbReference type="ARBA" id="ARBA00022807"/>
    </source>
</evidence>
<dbReference type="InterPro" id="IPR003653">
    <property type="entry name" value="Peptidase_C48_C"/>
</dbReference>
<protein>
    <recommendedName>
        <fullName evidence="5">Ubiquitin-like protease family profile domain-containing protein</fullName>
    </recommendedName>
</protein>
<gene>
    <name evidence="6" type="ORF">BEMITA_LOCUS3971</name>
</gene>
<dbReference type="Pfam" id="PF02902">
    <property type="entry name" value="Peptidase_C48"/>
    <property type="match status" value="1"/>
</dbReference>
<name>A0A9P0A6Z0_BEMTA</name>
<dbReference type="Gene3D" id="3.40.395.10">
    <property type="entry name" value="Adenoviral Proteinase, Chain A"/>
    <property type="match status" value="1"/>
</dbReference>
<dbReference type="GO" id="GO:0005634">
    <property type="term" value="C:nucleus"/>
    <property type="evidence" value="ECO:0007669"/>
    <property type="project" value="TreeGrafter"/>
</dbReference>
<dbReference type="PROSITE" id="PS50600">
    <property type="entry name" value="ULP_PROTEASE"/>
    <property type="match status" value="1"/>
</dbReference>
<proteinExistence type="inferred from homology"/>
<dbReference type="AlphaFoldDB" id="A0A9P0A6Z0"/>